<dbReference type="Proteomes" id="UP000248597">
    <property type="component" value="Unassembled WGS sequence"/>
</dbReference>
<keyword evidence="2" id="KW-1133">Transmembrane helix</keyword>
<feature type="compositionally biased region" description="Basic and acidic residues" evidence="1">
    <location>
        <begin position="75"/>
        <end position="96"/>
    </location>
</feature>
<feature type="transmembrane region" description="Helical" evidence="2">
    <location>
        <begin position="115"/>
        <end position="132"/>
    </location>
</feature>
<protein>
    <recommendedName>
        <fullName evidence="5">DUF883 domain-containing protein</fullName>
    </recommendedName>
</protein>
<sequence>MKPISETARETRAKASELAEKTAENARATADAAKARIQEGYGRARTATHDLADRTRVATSELADRTRVATSELAARGREQADAAREAAGHAYEKGKAQAKRANGKLKTLAEEQPLAVVAGAVAIGALIGSLLPKRKGDPDA</sequence>
<comment type="caution">
    <text evidence="3">The sequence shown here is derived from an EMBL/GenBank/DDBJ whole genome shotgun (WGS) entry which is preliminary data.</text>
</comment>
<evidence type="ECO:0000313" key="3">
    <source>
        <dbReference type="EMBL" id="PZQ21773.1"/>
    </source>
</evidence>
<keyword evidence="2" id="KW-0812">Transmembrane</keyword>
<dbReference type="EMBL" id="QFPJ01000023">
    <property type="protein sequence ID" value="PZQ21773.1"/>
    <property type="molecule type" value="Genomic_DNA"/>
</dbReference>
<keyword evidence="2" id="KW-0472">Membrane</keyword>
<evidence type="ECO:0000256" key="1">
    <source>
        <dbReference type="SAM" id="MobiDB-lite"/>
    </source>
</evidence>
<proteinExistence type="predicted"/>
<feature type="region of interest" description="Disordered" evidence="1">
    <location>
        <begin position="72"/>
        <end position="102"/>
    </location>
</feature>
<organism evidence="3 4">
    <name type="scientific">Sphingopyxis macrogoltabida</name>
    <name type="common">Sphingomonas macrogoltabidus</name>
    <dbReference type="NCBI Taxonomy" id="33050"/>
    <lineage>
        <taxon>Bacteria</taxon>
        <taxon>Pseudomonadati</taxon>
        <taxon>Pseudomonadota</taxon>
        <taxon>Alphaproteobacteria</taxon>
        <taxon>Sphingomonadales</taxon>
        <taxon>Sphingomonadaceae</taxon>
        <taxon>Sphingopyxis</taxon>
    </lineage>
</organism>
<evidence type="ECO:0000256" key="2">
    <source>
        <dbReference type="SAM" id="Phobius"/>
    </source>
</evidence>
<name>A0A2W5MVS1_SPHMC</name>
<evidence type="ECO:0008006" key="5">
    <source>
        <dbReference type="Google" id="ProtNLM"/>
    </source>
</evidence>
<dbReference type="AlphaFoldDB" id="A0A2W5MVS1"/>
<evidence type="ECO:0000313" key="4">
    <source>
        <dbReference type="Proteomes" id="UP000248597"/>
    </source>
</evidence>
<feature type="region of interest" description="Disordered" evidence="1">
    <location>
        <begin position="1"/>
        <end position="31"/>
    </location>
</feature>
<accession>A0A2W5MVS1</accession>
<gene>
    <name evidence="3" type="ORF">DI569_10640</name>
</gene>
<reference evidence="3 4" key="1">
    <citation type="submission" date="2017-08" db="EMBL/GenBank/DDBJ databases">
        <title>Infants hospitalized years apart are colonized by the same room-sourced microbial strains.</title>
        <authorList>
            <person name="Brooks B."/>
            <person name="Olm M.R."/>
            <person name="Firek B.A."/>
            <person name="Baker R."/>
            <person name="Thomas B.C."/>
            <person name="Morowitz M.J."/>
            <person name="Banfield J.F."/>
        </authorList>
    </citation>
    <scope>NUCLEOTIDE SEQUENCE [LARGE SCALE GENOMIC DNA]</scope>
    <source>
        <strain evidence="3">S2_005_003_R2_47</strain>
    </source>
</reference>
<feature type="compositionally biased region" description="Basic and acidic residues" evidence="1">
    <location>
        <begin position="7"/>
        <end position="24"/>
    </location>
</feature>